<protein>
    <submittedName>
        <fullName evidence="1">Uncharacterized protein</fullName>
    </submittedName>
</protein>
<dbReference type="Proteomes" id="UP000540128">
    <property type="component" value="Unassembled WGS sequence"/>
</dbReference>
<name>A0A7Y6CAD2_9ACTN</name>
<evidence type="ECO:0000313" key="2">
    <source>
        <dbReference type="Proteomes" id="UP000540128"/>
    </source>
</evidence>
<dbReference type="AlphaFoldDB" id="A0A7Y6CAD2"/>
<evidence type="ECO:0000313" key="1">
    <source>
        <dbReference type="EMBL" id="NUV29931.1"/>
    </source>
</evidence>
<accession>A0A7Y6CAD2</accession>
<sequence length="80" mass="8405">MYEESREFPAALAGGFDYDDGYGVEAAAGYGAEGGARPDAVREAVAERFAPGRRRGPVEVVAAARAGFPGFDGHVRSLTR</sequence>
<reference evidence="1 2" key="1">
    <citation type="submission" date="2020-03" db="EMBL/GenBank/DDBJ databases">
        <title>Complete genome sequence of sixteen Streptomyces strains facilitates identification of candidate genes involved in plant growth-promotion in grain legumes and cereals.</title>
        <authorList>
            <person name="Gopalakrishnan S."/>
            <person name="Thakur V."/>
            <person name="Saxena R."/>
            <person name="Vadlamudi S."/>
            <person name="Purohit S."/>
            <person name="Kumar V."/>
            <person name="Rathore A."/>
            <person name="Chitikineni A."/>
            <person name="Varshney R.K."/>
        </authorList>
    </citation>
    <scope>NUCLEOTIDE SEQUENCE [LARGE SCALE GENOMIC DNA]</scope>
    <source>
        <strain evidence="1 2">KAI-180</strain>
    </source>
</reference>
<keyword evidence="2" id="KW-1185">Reference proteome</keyword>
<organism evidence="1 2">
    <name type="scientific">Streptomyces odorifer</name>
    <dbReference type="NCBI Taxonomy" id="53450"/>
    <lineage>
        <taxon>Bacteria</taxon>
        <taxon>Bacillati</taxon>
        <taxon>Actinomycetota</taxon>
        <taxon>Actinomycetes</taxon>
        <taxon>Kitasatosporales</taxon>
        <taxon>Streptomycetaceae</taxon>
        <taxon>Streptomyces</taxon>
        <taxon>Streptomyces albidoflavus group</taxon>
    </lineage>
</organism>
<dbReference type="RefSeq" id="WP_030696169.1">
    <property type="nucleotide sequence ID" value="NZ_JAANNT010000013.1"/>
</dbReference>
<comment type="caution">
    <text evidence="1">The sequence shown here is derived from an EMBL/GenBank/DDBJ whole genome shotgun (WGS) entry which is preliminary data.</text>
</comment>
<gene>
    <name evidence="1" type="ORF">G6W59_16685</name>
</gene>
<dbReference type="EMBL" id="JAANNT010000013">
    <property type="protein sequence ID" value="NUV29931.1"/>
    <property type="molecule type" value="Genomic_DNA"/>
</dbReference>
<proteinExistence type="predicted"/>